<reference evidence="2 3" key="1">
    <citation type="submission" date="2018-05" db="EMBL/GenBank/DDBJ databases">
        <title>Draft genome sequence of Scytalidium lignicola DSM 105466, a ubiquitous saprotrophic fungus.</title>
        <authorList>
            <person name="Buettner E."/>
            <person name="Gebauer A.M."/>
            <person name="Hofrichter M."/>
            <person name="Liers C."/>
            <person name="Kellner H."/>
        </authorList>
    </citation>
    <scope>NUCLEOTIDE SEQUENCE [LARGE SCALE GENOMIC DNA]</scope>
    <source>
        <strain evidence="2 3">DSM 105466</strain>
    </source>
</reference>
<accession>A0A3E2HBZ8</accession>
<dbReference type="AlphaFoldDB" id="A0A3E2HBZ8"/>
<keyword evidence="3" id="KW-1185">Reference proteome</keyword>
<gene>
    <name evidence="2" type="ORF">B7463_g5484</name>
</gene>
<feature type="non-terminal residue" evidence="2">
    <location>
        <position position="1"/>
    </location>
</feature>
<dbReference type="Proteomes" id="UP000258309">
    <property type="component" value="Unassembled WGS sequence"/>
</dbReference>
<feature type="non-terminal residue" evidence="2">
    <location>
        <position position="136"/>
    </location>
</feature>
<comment type="caution">
    <text evidence="2">The sequence shown here is derived from an EMBL/GenBank/DDBJ whole genome shotgun (WGS) entry which is preliminary data.</text>
</comment>
<dbReference type="EMBL" id="NCSJ02000090">
    <property type="protein sequence ID" value="RFU30847.1"/>
    <property type="molecule type" value="Genomic_DNA"/>
</dbReference>
<name>A0A3E2HBZ8_SCYLI</name>
<evidence type="ECO:0000313" key="2">
    <source>
        <dbReference type="EMBL" id="RFU30847.1"/>
    </source>
</evidence>
<organism evidence="2 3">
    <name type="scientific">Scytalidium lignicola</name>
    <name type="common">Hyphomycete</name>
    <dbReference type="NCBI Taxonomy" id="5539"/>
    <lineage>
        <taxon>Eukaryota</taxon>
        <taxon>Fungi</taxon>
        <taxon>Dikarya</taxon>
        <taxon>Ascomycota</taxon>
        <taxon>Pezizomycotina</taxon>
        <taxon>Leotiomycetes</taxon>
        <taxon>Leotiomycetes incertae sedis</taxon>
        <taxon>Scytalidium</taxon>
    </lineage>
</organism>
<protein>
    <submittedName>
        <fullName evidence="2">Uncharacterized protein</fullName>
    </submittedName>
</protein>
<proteinExistence type="predicted"/>
<feature type="region of interest" description="Disordered" evidence="1">
    <location>
        <begin position="93"/>
        <end position="136"/>
    </location>
</feature>
<feature type="compositionally biased region" description="Basic and acidic residues" evidence="1">
    <location>
        <begin position="97"/>
        <end position="130"/>
    </location>
</feature>
<sequence length="136" mass="14869">MAIIIYSNVCSDTPKAARLRGAKLDAVKGPCRFNDTGVGSWLPVAVAQENQISGAPKGDPHLGRHRLGSKGRFFRQEPWIETATPTWLADIDISAGEESRPWQKNEQTSKEFEGKGGGKEEGKEKIREWGHGGPLS</sequence>
<evidence type="ECO:0000256" key="1">
    <source>
        <dbReference type="SAM" id="MobiDB-lite"/>
    </source>
</evidence>
<evidence type="ECO:0000313" key="3">
    <source>
        <dbReference type="Proteomes" id="UP000258309"/>
    </source>
</evidence>